<dbReference type="Proteomes" id="UP000191663">
    <property type="component" value="Unassembled WGS sequence"/>
</dbReference>
<feature type="non-terminal residue" evidence="1">
    <location>
        <position position="63"/>
    </location>
</feature>
<accession>A0A1V4QHS6</accession>
<proteinExistence type="predicted"/>
<dbReference type="AlphaFoldDB" id="A0A1V4QHS6"/>
<reference evidence="2" key="1">
    <citation type="submission" date="2017-01" db="EMBL/GenBank/DDBJ databases">
        <title>Novel pathways for hydrocarbon cycling and metabolic interdependencies in hydrothermal sediment communities.</title>
        <authorList>
            <person name="Dombrowski N."/>
            <person name="Seitz K."/>
            <person name="Teske A."/>
            <person name="Baker B."/>
        </authorList>
    </citation>
    <scope>NUCLEOTIDE SEQUENCE [LARGE SCALE GENOMIC DNA]</scope>
</reference>
<organism evidence="1 2">
    <name type="scientific">candidate division WOR-3 bacterium 4484_100</name>
    <dbReference type="NCBI Taxonomy" id="1936077"/>
    <lineage>
        <taxon>Bacteria</taxon>
        <taxon>Bacteria division WOR-3</taxon>
    </lineage>
</organism>
<comment type="caution">
    <text evidence="1">The sequence shown here is derived from an EMBL/GenBank/DDBJ whole genome shotgun (WGS) entry which is preliminary data.</text>
</comment>
<evidence type="ECO:0000313" key="2">
    <source>
        <dbReference type="Proteomes" id="UP000191663"/>
    </source>
</evidence>
<dbReference type="EMBL" id="MUKB01000025">
    <property type="protein sequence ID" value="OPX18286.1"/>
    <property type="molecule type" value="Genomic_DNA"/>
</dbReference>
<protein>
    <submittedName>
        <fullName evidence="1">Uncharacterized protein</fullName>
    </submittedName>
</protein>
<name>A0A1V4QHS6_UNCW3</name>
<evidence type="ECO:0000313" key="1">
    <source>
        <dbReference type="EMBL" id="OPX18286.1"/>
    </source>
</evidence>
<sequence>MLSNIPRCLPLLAKSNIKYGCDVFYGYRRCLSCQYPGHIWNTSHKQVYILRNRSSTRLVPHLW</sequence>
<gene>
    <name evidence="1" type="ORF">BXT86_01915</name>
</gene>